<protein>
    <submittedName>
        <fullName evidence="2">Uncharacterized protein</fullName>
    </submittedName>
</protein>
<keyword evidence="3" id="KW-1185">Reference proteome</keyword>
<dbReference type="Proteomes" id="UP000033188">
    <property type="component" value="Chromosome 2"/>
</dbReference>
<feature type="region of interest" description="Disordered" evidence="1">
    <location>
        <begin position="1"/>
        <end position="29"/>
    </location>
</feature>
<sequence length="77" mass="8170">MATTNGATLTAPREGGGLRDAENSTTRKLTRHRGLADVGIYTAHNQLGMRYANQAEHGHAGVYLKKLGGQSAYATDV</sequence>
<dbReference type="KEGG" id="bbig:BBBOND_0212180"/>
<reference evidence="3" key="1">
    <citation type="submission" date="2014-06" db="EMBL/GenBank/DDBJ databases">
        <authorList>
            <person name="Aslett M."/>
            <person name="De Silva N."/>
        </authorList>
    </citation>
    <scope>NUCLEOTIDE SEQUENCE [LARGE SCALE GENOMIC DNA]</scope>
    <source>
        <strain evidence="3">Bond</strain>
    </source>
</reference>
<proteinExistence type="predicted"/>
<evidence type="ECO:0000256" key="1">
    <source>
        <dbReference type="SAM" id="MobiDB-lite"/>
    </source>
</evidence>
<dbReference type="AlphaFoldDB" id="A0A061D5T0"/>
<evidence type="ECO:0000313" key="2">
    <source>
        <dbReference type="EMBL" id="CDR96076.1"/>
    </source>
</evidence>
<accession>A0A061D5T0</accession>
<name>A0A061D5T0_BABBI</name>
<gene>
    <name evidence="2" type="ORF">BBBOND_0212180</name>
</gene>
<dbReference type="RefSeq" id="XP_012768262.1">
    <property type="nucleotide sequence ID" value="XM_012912808.1"/>
</dbReference>
<organism evidence="2 3">
    <name type="scientific">Babesia bigemina</name>
    <dbReference type="NCBI Taxonomy" id="5866"/>
    <lineage>
        <taxon>Eukaryota</taxon>
        <taxon>Sar</taxon>
        <taxon>Alveolata</taxon>
        <taxon>Apicomplexa</taxon>
        <taxon>Aconoidasida</taxon>
        <taxon>Piroplasmida</taxon>
        <taxon>Babesiidae</taxon>
        <taxon>Babesia</taxon>
    </lineage>
</organism>
<dbReference type="GeneID" id="24564617"/>
<evidence type="ECO:0000313" key="3">
    <source>
        <dbReference type="Proteomes" id="UP000033188"/>
    </source>
</evidence>
<dbReference type="EMBL" id="LK391708">
    <property type="protein sequence ID" value="CDR96076.1"/>
    <property type="molecule type" value="Genomic_DNA"/>
</dbReference>
<dbReference type="VEuPathDB" id="PiroplasmaDB:BBBOND_0212180"/>